<evidence type="ECO:0000313" key="1">
    <source>
        <dbReference type="EMBL" id="OAX40030.1"/>
    </source>
</evidence>
<dbReference type="AlphaFoldDB" id="A0A1B7N5A4"/>
<evidence type="ECO:0000313" key="2">
    <source>
        <dbReference type="Proteomes" id="UP000092154"/>
    </source>
</evidence>
<accession>A0A1B7N5A4</accession>
<dbReference type="InParanoid" id="A0A1B7N5A4"/>
<protein>
    <submittedName>
        <fullName evidence="1">Uncharacterized protein</fullName>
    </submittedName>
</protein>
<gene>
    <name evidence="1" type="ORF">K503DRAFT_29791</name>
</gene>
<dbReference type="EMBL" id="KV448226">
    <property type="protein sequence ID" value="OAX40030.1"/>
    <property type="molecule type" value="Genomic_DNA"/>
</dbReference>
<reference evidence="1 2" key="1">
    <citation type="submission" date="2016-06" db="EMBL/GenBank/DDBJ databases">
        <title>Comparative genomics of the ectomycorrhizal sister species Rhizopogon vinicolor and Rhizopogon vesiculosus (Basidiomycota: Boletales) reveals a divergence of the mating type B locus.</title>
        <authorList>
            <consortium name="DOE Joint Genome Institute"/>
            <person name="Mujic A.B."/>
            <person name="Kuo A."/>
            <person name="Tritt A."/>
            <person name="Lipzen A."/>
            <person name="Chen C."/>
            <person name="Johnson J."/>
            <person name="Sharma A."/>
            <person name="Barry K."/>
            <person name="Grigoriev I.V."/>
            <person name="Spatafora J.W."/>
        </authorList>
    </citation>
    <scope>NUCLEOTIDE SEQUENCE [LARGE SCALE GENOMIC DNA]</scope>
    <source>
        <strain evidence="1 2">AM-OR11-026</strain>
    </source>
</reference>
<dbReference type="Proteomes" id="UP000092154">
    <property type="component" value="Unassembled WGS sequence"/>
</dbReference>
<organism evidence="1 2">
    <name type="scientific">Rhizopogon vinicolor AM-OR11-026</name>
    <dbReference type="NCBI Taxonomy" id="1314800"/>
    <lineage>
        <taxon>Eukaryota</taxon>
        <taxon>Fungi</taxon>
        <taxon>Dikarya</taxon>
        <taxon>Basidiomycota</taxon>
        <taxon>Agaricomycotina</taxon>
        <taxon>Agaricomycetes</taxon>
        <taxon>Agaricomycetidae</taxon>
        <taxon>Boletales</taxon>
        <taxon>Suillineae</taxon>
        <taxon>Rhizopogonaceae</taxon>
        <taxon>Rhizopogon</taxon>
    </lineage>
</organism>
<sequence length="79" mass="9247">MINKFLHRINSLGFQRLSQPGKKKHRNIRSGLICSQGMRRTLLITLVCWTTVLPMQGDSVHLDFLFFIWRCNVHCALCF</sequence>
<proteinExistence type="predicted"/>
<name>A0A1B7N5A4_9AGAM</name>
<keyword evidence="2" id="KW-1185">Reference proteome</keyword>